<accession>L8GXW8</accession>
<feature type="region of interest" description="Disordered" evidence="2">
    <location>
        <begin position="507"/>
        <end position="540"/>
    </location>
</feature>
<dbReference type="GO" id="GO:0000978">
    <property type="term" value="F:RNA polymerase II cis-regulatory region sequence-specific DNA binding"/>
    <property type="evidence" value="ECO:0007669"/>
    <property type="project" value="TreeGrafter"/>
</dbReference>
<dbReference type="InterPro" id="IPR003150">
    <property type="entry name" value="DNA-bd_RFX"/>
</dbReference>
<dbReference type="RefSeq" id="XP_004339421.1">
    <property type="nucleotide sequence ID" value="XM_004339373.1"/>
</dbReference>
<evidence type="ECO:0000313" key="5">
    <source>
        <dbReference type="Proteomes" id="UP000011083"/>
    </source>
</evidence>
<dbReference type="PANTHER" id="PTHR12619">
    <property type="entry name" value="RFX TRANSCRIPTION FACTOR FAMILY"/>
    <property type="match status" value="1"/>
</dbReference>
<dbReference type="InterPro" id="IPR036390">
    <property type="entry name" value="WH_DNA-bd_sf"/>
</dbReference>
<dbReference type="Pfam" id="PF02257">
    <property type="entry name" value="RFX_DNA_binding"/>
    <property type="match status" value="1"/>
</dbReference>
<dbReference type="PANTHER" id="PTHR12619:SF5">
    <property type="entry name" value="TRANSCRIPTION FACTOR RFX4"/>
    <property type="match status" value="1"/>
</dbReference>
<name>L8GXW8_ACACF</name>
<gene>
    <name evidence="4" type="ORF">ACA1_061480</name>
</gene>
<dbReference type="Proteomes" id="UP000011083">
    <property type="component" value="Unassembled WGS sequence"/>
</dbReference>
<dbReference type="GeneID" id="14918479"/>
<keyword evidence="1" id="KW-0238">DNA-binding</keyword>
<dbReference type="SUPFAM" id="SSF46785">
    <property type="entry name" value="Winged helix' DNA-binding domain"/>
    <property type="match status" value="1"/>
</dbReference>
<feature type="region of interest" description="Disordered" evidence="2">
    <location>
        <begin position="86"/>
        <end position="107"/>
    </location>
</feature>
<dbReference type="InterPro" id="IPR039779">
    <property type="entry name" value="RFX-like"/>
</dbReference>
<evidence type="ECO:0000256" key="2">
    <source>
        <dbReference type="SAM" id="MobiDB-lite"/>
    </source>
</evidence>
<evidence type="ECO:0000313" key="4">
    <source>
        <dbReference type="EMBL" id="ELR17408.1"/>
    </source>
</evidence>
<dbReference type="PROSITE" id="PS51526">
    <property type="entry name" value="RFX_DBD"/>
    <property type="match status" value="1"/>
</dbReference>
<dbReference type="GO" id="GO:0000981">
    <property type="term" value="F:DNA-binding transcription factor activity, RNA polymerase II-specific"/>
    <property type="evidence" value="ECO:0007669"/>
    <property type="project" value="TreeGrafter"/>
</dbReference>
<organism evidence="4 5">
    <name type="scientific">Acanthamoeba castellanii (strain ATCC 30010 / Neff)</name>
    <dbReference type="NCBI Taxonomy" id="1257118"/>
    <lineage>
        <taxon>Eukaryota</taxon>
        <taxon>Amoebozoa</taxon>
        <taxon>Discosea</taxon>
        <taxon>Longamoebia</taxon>
        <taxon>Centramoebida</taxon>
        <taxon>Acanthamoebidae</taxon>
        <taxon>Acanthamoeba</taxon>
    </lineage>
</organism>
<evidence type="ECO:0000256" key="1">
    <source>
        <dbReference type="ARBA" id="ARBA00023125"/>
    </source>
</evidence>
<feature type="compositionally biased region" description="Polar residues" evidence="2">
    <location>
        <begin position="508"/>
        <end position="521"/>
    </location>
</feature>
<feature type="region of interest" description="Disordered" evidence="2">
    <location>
        <begin position="380"/>
        <end position="399"/>
    </location>
</feature>
<dbReference type="OrthoDB" id="10056949at2759"/>
<dbReference type="VEuPathDB" id="AmoebaDB:ACA1_061480"/>
<proteinExistence type="predicted"/>
<dbReference type="KEGG" id="acan:ACA1_061480"/>
<dbReference type="AlphaFoldDB" id="L8GXW8"/>
<sequence length="689" mass="76621">MDSAGQQLTLAWLASTYEMFDGASVARRDVYGEYCDFCQRYSLNATTAAIFGKLVRMVFPAISSRRLGRRGANVVHYYNFRKKLAPGPVPTTPHTTSTSTSSSSTSSSSLTSAIVIKDDDEHDTSAAAALLHASAQGHAAPPPLVSSLPRGSIAALLSPMTSDVPQPSMPIQIPASLPFSVDASSYSFPTFTTDLAMDDPYTLASSAQARVNAPPVDPSRIYVKPSPLWPASASGQSGHHHVMALAAHFMHHYRRAYFIQCPMHPAALEENNIRYILCTREGTEERSAMISGHIAHARDLFQTAKEHLSDVFDMTDYSVAQALVPMGFSERFYAHDEAEGWPVTIYYLTLANQICRRLGALASDIYSRCSKAVYFMEDVDTESQPNRDESAPPATKQDTSWEEVIQTELNFHERIQQQKQSWLNYSGARRTHKILYAVLFAIVHLMDAMNNLEKLRQTAQAKRQQQASSHRIEEPVIDDDEVVEYTKRRGAGRTLARLLGLLVPKPAASSSETENGASGSKCNGDYGAAAADDDEEEDAPFSLKSVKENGLGRKDVARIAQYFTDQLLLLDEELLVLYQGTEIGERYLSSESYNMSRMFIYGLRVDNKWIAGDREAALALIMEFLELHRREKANLMLFENKPTFQRILDILLEMGRFDALRQLLAQLAPLVQVSPIFAAMCDHFRKAMA</sequence>
<evidence type="ECO:0000259" key="3">
    <source>
        <dbReference type="PROSITE" id="PS51526"/>
    </source>
</evidence>
<dbReference type="EMBL" id="KB007974">
    <property type="protein sequence ID" value="ELR17408.1"/>
    <property type="molecule type" value="Genomic_DNA"/>
</dbReference>
<feature type="compositionally biased region" description="Low complexity" evidence="2">
    <location>
        <begin position="92"/>
        <end position="107"/>
    </location>
</feature>
<keyword evidence="5" id="KW-1185">Reference proteome</keyword>
<dbReference type="InterPro" id="IPR036388">
    <property type="entry name" value="WH-like_DNA-bd_sf"/>
</dbReference>
<reference evidence="4 5" key="1">
    <citation type="journal article" date="2013" name="Genome Biol.">
        <title>Genome of Acanthamoeba castellanii highlights extensive lateral gene transfer and early evolution of tyrosine kinase signaling.</title>
        <authorList>
            <person name="Clarke M."/>
            <person name="Lohan A.J."/>
            <person name="Liu B."/>
            <person name="Lagkouvardos I."/>
            <person name="Roy S."/>
            <person name="Zafar N."/>
            <person name="Bertelli C."/>
            <person name="Schilde C."/>
            <person name="Kianianmomeni A."/>
            <person name="Burglin T.R."/>
            <person name="Frech C."/>
            <person name="Turcotte B."/>
            <person name="Kopec K.O."/>
            <person name="Synnott J.M."/>
            <person name="Choo C."/>
            <person name="Paponov I."/>
            <person name="Finkler A."/>
            <person name="Soon Heng Tan C."/>
            <person name="Hutchins A.P."/>
            <person name="Weinmeier T."/>
            <person name="Rattei T."/>
            <person name="Chu J.S."/>
            <person name="Gimenez G."/>
            <person name="Irimia M."/>
            <person name="Rigden D.J."/>
            <person name="Fitzpatrick D.A."/>
            <person name="Lorenzo-Morales J."/>
            <person name="Bateman A."/>
            <person name="Chiu C.H."/>
            <person name="Tang P."/>
            <person name="Hegemann P."/>
            <person name="Fromm H."/>
            <person name="Raoult D."/>
            <person name="Greub G."/>
            <person name="Miranda-Saavedra D."/>
            <person name="Chen N."/>
            <person name="Nash P."/>
            <person name="Ginger M.L."/>
            <person name="Horn M."/>
            <person name="Schaap P."/>
            <person name="Caler L."/>
            <person name="Loftus B."/>
        </authorList>
    </citation>
    <scope>NUCLEOTIDE SEQUENCE [LARGE SCALE GENOMIC DNA]</scope>
    <source>
        <strain evidence="4 5">Neff</strain>
    </source>
</reference>
<dbReference type="Gene3D" id="1.10.10.10">
    <property type="entry name" value="Winged helix-like DNA-binding domain superfamily/Winged helix DNA-binding domain"/>
    <property type="match status" value="1"/>
</dbReference>
<feature type="domain" description="RFX-type winged-helix" evidence="3">
    <location>
        <begin position="9"/>
        <end position="84"/>
    </location>
</feature>
<protein>
    <submittedName>
        <fullName evidence="4">RFX DNAbinding domain containing protein</fullName>
    </submittedName>
</protein>